<dbReference type="Proteomes" id="UP001499854">
    <property type="component" value="Unassembled WGS sequence"/>
</dbReference>
<evidence type="ECO:0000313" key="3">
    <source>
        <dbReference type="EMBL" id="GAA1966886.1"/>
    </source>
</evidence>
<reference evidence="4" key="1">
    <citation type="journal article" date="2019" name="Int. J. Syst. Evol. Microbiol.">
        <title>The Global Catalogue of Microorganisms (GCM) 10K type strain sequencing project: providing services to taxonomists for standard genome sequencing and annotation.</title>
        <authorList>
            <consortium name="The Broad Institute Genomics Platform"/>
            <consortium name="The Broad Institute Genome Sequencing Center for Infectious Disease"/>
            <person name="Wu L."/>
            <person name="Ma J."/>
        </authorList>
    </citation>
    <scope>NUCLEOTIDE SEQUENCE [LARGE SCALE GENOMIC DNA]</scope>
    <source>
        <strain evidence="4">JCM 16013</strain>
    </source>
</reference>
<evidence type="ECO:0000259" key="2">
    <source>
        <dbReference type="Pfam" id="PF02036"/>
    </source>
</evidence>
<dbReference type="Gene3D" id="3.30.1050.10">
    <property type="entry name" value="SCP2 sterol-binding domain"/>
    <property type="match status" value="1"/>
</dbReference>
<sequence length="157" mass="16339">MTETSGTSGLPVELAGSDPNQLAGMVGQLSDAELREVLSDGGLRGQVLDEIFRRMGDHFRADKAKGQTVAVHFVITGGPDGGKDTYQAFIKDGVCTTSKELTEHPRATITADGVPFLRLVTGGAGGVELFLKGKLKVGGDMMFAASVAGWFAIPGGK</sequence>
<evidence type="ECO:0000256" key="1">
    <source>
        <dbReference type="SAM" id="MobiDB-lite"/>
    </source>
</evidence>
<feature type="region of interest" description="Disordered" evidence="1">
    <location>
        <begin position="1"/>
        <end position="21"/>
    </location>
</feature>
<name>A0ABP5CPC3_9ACTN</name>
<gene>
    <name evidence="3" type="ORF">GCM10009838_25980</name>
</gene>
<dbReference type="RefSeq" id="WP_344657226.1">
    <property type="nucleotide sequence ID" value="NZ_BAAAQM010000012.1"/>
</dbReference>
<evidence type="ECO:0000313" key="4">
    <source>
        <dbReference type="Proteomes" id="UP001499854"/>
    </source>
</evidence>
<feature type="domain" description="SCP2" evidence="2">
    <location>
        <begin position="70"/>
        <end position="149"/>
    </location>
</feature>
<accession>A0ABP5CPC3</accession>
<organism evidence="3 4">
    <name type="scientific">Catenulispora subtropica</name>
    <dbReference type="NCBI Taxonomy" id="450798"/>
    <lineage>
        <taxon>Bacteria</taxon>
        <taxon>Bacillati</taxon>
        <taxon>Actinomycetota</taxon>
        <taxon>Actinomycetes</taxon>
        <taxon>Catenulisporales</taxon>
        <taxon>Catenulisporaceae</taxon>
        <taxon>Catenulispora</taxon>
    </lineage>
</organism>
<dbReference type="Pfam" id="PF02036">
    <property type="entry name" value="SCP2"/>
    <property type="match status" value="1"/>
</dbReference>
<keyword evidence="4" id="KW-1185">Reference proteome</keyword>
<comment type="caution">
    <text evidence="3">The sequence shown here is derived from an EMBL/GenBank/DDBJ whole genome shotgun (WGS) entry which is preliminary data.</text>
</comment>
<proteinExistence type="predicted"/>
<dbReference type="InterPro" id="IPR036527">
    <property type="entry name" value="SCP2_sterol-bd_dom_sf"/>
</dbReference>
<protein>
    <submittedName>
        <fullName evidence="3">SCP2 sterol-binding domain-containing protein</fullName>
    </submittedName>
</protein>
<dbReference type="SUPFAM" id="SSF55718">
    <property type="entry name" value="SCP-like"/>
    <property type="match status" value="1"/>
</dbReference>
<dbReference type="EMBL" id="BAAAQM010000012">
    <property type="protein sequence ID" value="GAA1966886.1"/>
    <property type="molecule type" value="Genomic_DNA"/>
</dbReference>
<dbReference type="InterPro" id="IPR003033">
    <property type="entry name" value="SCP2_sterol-bd_dom"/>
</dbReference>